<dbReference type="Proteomes" id="UP000040453">
    <property type="component" value="Unassembled WGS sequence"/>
</dbReference>
<dbReference type="RefSeq" id="WP_042530976.1">
    <property type="nucleotide sequence ID" value="NZ_CAXOIH010000028.1"/>
</dbReference>
<accession>A0A0A1M8L7</accession>
<organism evidence="2 3">
    <name type="scientific">Oceanobacillus oncorhynchi</name>
    <dbReference type="NCBI Taxonomy" id="545501"/>
    <lineage>
        <taxon>Bacteria</taxon>
        <taxon>Bacillati</taxon>
        <taxon>Bacillota</taxon>
        <taxon>Bacilli</taxon>
        <taxon>Bacillales</taxon>
        <taxon>Bacillaceae</taxon>
        <taxon>Oceanobacillus</taxon>
    </lineage>
</organism>
<evidence type="ECO:0000313" key="3">
    <source>
        <dbReference type="Proteomes" id="UP000040453"/>
    </source>
</evidence>
<keyword evidence="3" id="KW-1185">Reference proteome</keyword>
<keyword evidence="1" id="KW-0472">Membrane</keyword>
<evidence type="ECO:0000313" key="2">
    <source>
        <dbReference type="EMBL" id="CEI81680.1"/>
    </source>
</evidence>
<dbReference type="AlphaFoldDB" id="A0A0A1M8L7"/>
<protein>
    <submittedName>
        <fullName evidence="2">Uncharacterized protein</fullName>
    </submittedName>
</protein>
<reference evidence="2 3" key="1">
    <citation type="submission" date="2014-11" db="EMBL/GenBank/DDBJ databases">
        <authorList>
            <person name="Urmite Genomes Urmite Genomes"/>
        </authorList>
    </citation>
    <scope>NUCLEOTIDE SEQUENCE [LARGE SCALE GENOMIC DNA]</scope>
    <source>
        <strain evidence="2 3">Oc5</strain>
    </source>
</reference>
<keyword evidence="1" id="KW-1133">Transmembrane helix</keyword>
<dbReference type="OrthoDB" id="2720489at2"/>
<gene>
    <name evidence="2" type="ORF">BN997_01515</name>
</gene>
<feature type="transmembrane region" description="Helical" evidence="1">
    <location>
        <begin position="56"/>
        <end position="79"/>
    </location>
</feature>
<proteinExistence type="predicted"/>
<feature type="transmembrane region" description="Helical" evidence="1">
    <location>
        <begin position="6"/>
        <end position="25"/>
    </location>
</feature>
<feature type="transmembrane region" description="Helical" evidence="1">
    <location>
        <begin position="30"/>
        <end position="50"/>
    </location>
</feature>
<dbReference type="EMBL" id="CDGG01000001">
    <property type="protein sequence ID" value="CEI81680.1"/>
    <property type="molecule type" value="Genomic_DNA"/>
</dbReference>
<name>A0A0A1M8L7_9BACI</name>
<keyword evidence="1" id="KW-0812">Transmembrane</keyword>
<sequence length="88" mass="9620">MEFLTGYLPIMLGVAAILILISIFVKEKRIVPPMVVSSISLISIFISYFFEGEDAALIGNISLAAFISSVIVLIIMTAISWSRTRPKA</sequence>
<evidence type="ECO:0000256" key="1">
    <source>
        <dbReference type="SAM" id="Phobius"/>
    </source>
</evidence>